<dbReference type="PANTHER" id="PTHR34980:SF2">
    <property type="entry name" value="INNER MEMBRANE PROTEIN YHAH-RELATED"/>
    <property type="match status" value="1"/>
</dbReference>
<proteinExistence type="predicted"/>
<keyword evidence="1" id="KW-0812">Transmembrane</keyword>
<reference evidence="2" key="2">
    <citation type="submission" date="2021-03" db="EMBL/GenBank/DDBJ databases">
        <authorList>
            <person name="Artuso I."/>
            <person name="Turrini P."/>
            <person name="Pirolo M."/>
            <person name="Lugli G.A."/>
            <person name="Ventura M."/>
            <person name="Visca P."/>
        </authorList>
    </citation>
    <scope>NUCLEOTIDE SEQUENCE</scope>
    <source>
        <strain evidence="2">LMG 26462</strain>
    </source>
</reference>
<dbReference type="RefSeq" id="WP_214392901.1">
    <property type="nucleotide sequence ID" value="NZ_JAFLWW010000009.1"/>
</dbReference>
<protein>
    <submittedName>
        <fullName evidence="2">DUF805 domain-containing protein</fullName>
    </submittedName>
</protein>
<feature type="transmembrane region" description="Helical" evidence="1">
    <location>
        <begin position="182"/>
        <end position="204"/>
    </location>
</feature>
<name>A0A9X1AFT3_9HYPH</name>
<dbReference type="InterPro" id="IPR008523">
    <property type="entry name" value="DUF805"/>
</dbReference>
<keyword evidence="3" id="KW-1185">Reference proteome</keyword>
<reference evidence="2" key="1">
    <citation type="journal article" date="2021" name="Microorganisms">
        <title>Phylogenomic Reconstruction and Metabolic Potential of the Genus Aminobacter.</title>
        <authorList>
            <person name="Artuso I."/>
            <person name="Turrini P."/>
            <person name="Pirolo M."/>
            <person name="Lugli G.A."/>
            <person name="Ventura M."/>
            <person name="Visca P."/>
        </authorList>
    </citation>
    <scope>NUCLEOTIDE SEQUENCE</scope>
    <source>
        <strain evidence="2">LMG 26462</strain>
    </source>
</reference>
<evidence type="ECO:0000313" key="3">
    <source>
        <dbReference type="Proteomes" id="UP001138921"/>
    </source>
</evidence>
<organism evidence="2 3">
    <name type="scientific">Aminobacter anthyllidis</name>
    <dbReference type="NCBI Taxonomy" id="1035067"/>
    <lineage>
        <taxon>Bacteria</taxon>
        <taxon>Pseudomonadati</taxon>
        <taxon>Pseudomonadota</taxon>
        <taxon>Alphaproteobacteria</taxon>
        <taxon>Hyphomicrobiales</taxon>
        <taxon>Phyllobacteriaceae</taxon>
        <taxon>Aminobacter</taxon>
    </lineage>
</organism>
<dbReference type="Pfam" id="PF05656">
    <property type="entry name" value="DUF805"/>
    <property type="match status" value="1"/>
</dbReference>
<dbReference type="Proteomes" id="UP001138921">
    <property type="component" value="Unassembled WGS sequence"/>
</dbReference>
<dbReference type="PANTHER" id="PTHR34980">
    <property type="entry name" value="INNER MEMBRANE PROTEIN-RELATED-RELATED"/>
    <property type="match status" value="1"/>
</dbReference>
<comment type="caution">
    <text evidence="2">The sequence shown here is derived from an EMBL/GenBank/DDBJ whole genome shotgun (WGS) entry which is preliminary data.</text>
</comment>
<dbReference type="GO" id="GO:0005886">
    <property type="term" value="C:plasma membrane"/>
    <property type="evidence" value="ECO:0007669"/>
    <property type="project" value="TreeGrafter"/>
</dbReference>
<accession>A0A9X1AFT3</accession>
<dbReference type="AlphaFoldDB" id="A0A9X1AFT3"/>
<feature type="transmembrane region" description="Helical" evidence="1">
    <location>
        <begin position="115"/>
        <end position="135"/>
    </location>
</feature>
<dbReference type="InterPro" id="IPR012340">
    <property type="entry name" value="NA-bd_OB-fold"/>
</dbReference>
<evidence type="ECO:0000313" key="2">
    <source>
        <dbReference type="EMBL" id="MBT1159050.1"/>
    </source>
</evidence>
<dbReference type="Gene3D" id="2.40.50.140">
    <property type="entry name" value="Nucleic acid-binding proteins"/>
    <property type="match status" value="1"/>
</dbReference>
<evidence type="ECO:0000256" key="1">
    <source>
        <dbReference type="SAM" id="Phobius"/>
    </source>
</evidence>
<feature type="transmembrane region" description="Helical" evidence="1">
    <location>
        <begin position="147"/>
        <end position="170"/>
    </location>
</feature>
<gene>
    <name evidence="2" type="ORF">J1C56_26080</name>
</gene>
<keyword evidence="1" id="KW-0472">Membrane</keyword>
<keyword evidence="1" id="KW-1133">Transmembrane helix</keyword>
<dbReference type="EMBL" id="JAFLWW010000009">
    <property type="protein sequence ID" value="MBT1159050.1"/>
    <property type="molecule type" value="Genomic_DNA"/>
</dbReference>
<sequence length="230" mass="24853">MRGEVLHYDETQGFGFLAGSDGNRYAFAREDLRGTAVPGKGTQIEFQPSGSQARDVFAIHTQVGAPEIASTAPQHFGRMAVGNPDEGTGLWSYFWRGMTANYANFSGRARRKEFWGFYLFWAILIVLVAGAGFGVDGALGNLETGDGYPVAGLSVLGLLVLAGIVPNIAITVRRIHDLGLSGWFYLLILLPYVGGLILFVFTLIPSQKHENRWGPVPAGVRVPPPYVPAA</sequence>